<accession>A0AAU9USA3</accession>
<feature type="compositionally biased region" description="Low complexity" evidence="1">
    <location>
        <begin position="126"/>
        <end position="145"/>
    </location>
</feature>
<comment type="caution">
    <text evidence="2">The sequence shown here is derived from an EMBL/GenBank/DDBJ whole genome shotgun (WGS) entry which is preliminary data.</text>
</comment>
<evidence type="ECO:0000313" key="2">
    <source>
        <dbReference type="EMBL" id="CAH2100762.1"/>
    </source>
</evidence>
<protein>
    <submittedName>
        <fullName evidence="2">Uncharacterized protein</fullName>
    </submittedName>
</protein>
<name>A0AAU9USA3_EUPED</name>
<feature type="compositionally biased region" description="Pro residues" evidence="1">
    <location>
        <begin position="243"/>
        <end position="253"/>
    </location>
</feature>
<sequence length="341" mass="35981">MGTSQDAKIKKVLNLLHMLFPEAHETITRLLNDEEEQAPATDSGSSPEEPGSPAAVMEVGSEYETDESDSHSTAASDSNAEPKRGKQKAKSPTAPLPTKRPATRLPTVRTTHLDPPASPSPPASPAAPAGARQAHPATPATATPAGSNQPPRTKAPPPLEGDLQSPHCVPPLRTLSRAHATADCSRKEPDPNVPPSCVLCQTQGHPANYRGYPKAPRRPSKGKSSRQNAAPRLSPNKPQDTVPAPPVSVPPAPKANAAPVKAHYSAPQAKPKAFEPPTAPQANTPLGAWSRPLQSLHRPAVVGTNDSMKSHLLGMKAYLDSVRFQLDSMAGYIQNSLNNLP</sequence>
<proteinExistence type="predicted"/>
<evidence type="ECO:0000256" key="1">
    <source>
        <dbReference type="SAM" id="MobiDB-lite"/>
    </source>
</evidence>
<keyword evidence="3" id="KW-1185">Reference proteome</keyword>
<evidence type="ECO:0000313" key="3">
    <source>
        <dbReference type="Proteomes" id="UP001153954"/>
    </source>
</evidence>
<dbReference type="AlphaFoldDB" id="A0AAU9USA3"/>
<gene>
    <name evidence="2" type="ORF">EEDITHA_LOCUS15587</name>
</gene>
<dbReference type="EMBL" id="CAKOGL010000023">
    <property type="protein sequence ID" value="CAH2100762.1"/>
    <property type="molecule type" value="Genomic_DNA"/>
</dbReference>
<dbReference type="Proteomes" id="UP001153954">
    <property type="component" value="Unassembled WGS sequence"/>
</dbReference>
<feature type="compositionally biased region" description="Basic residues" evidence="1">
    <location>
        <begin position="215"/>
        <end position="224"/>
    </location>
</feature>
<feature type="compositionally biased region" description="Pro residues" evidence="1">
    <location>
        <begin position="116"/>
        <end position="125"/>
    </location>
</feature>
<feature type="region of interest" description="Disordered" evidence="1">
    <location>
        <begin position="27"/>
        <end position="290"/>
    </location>
</feature>
<feature type="compositionally biased region" description="Low complexity" evidence="1">
    <location>
        <begin position="43"/>
        <end position="53"/>
    </location>
</feature>
<organism evidence="2 3">
    <name type="scientific">Euphydryas editha</name>
    <name type="common">Edith's checkerspot</name>
    <dbReference type="NCBI Taxonomy" id="104508"/>
    <lineage>
        <taxon>Eukaryota</taxon>
        <taxon>Metazoa</taxon>
        <taxon>Ecdysozoa</taxon>
        <taxon>Arthropoda</taxon>
        <taxon>Hexapoda</taxon>
        <taxon>Insecta</taxon>
        <taxon>Pterygota</taxon>
        <taxon>Neoptera</taxon>
        <taxon>Endopterygota</taxon>
        <taxon>Lepidoptera</taxon>
        <taxon>Glossata</taxon>
        <taxon>Ditrysia</taxon>
        <taxon>Papilionoidea</taxon>
        <taxon>Nymphalidae</taxon>
        <taxon>Nymphalinae</taxon>
        <taxon>Euphydryas</taxon>
    </lineage>
</organism>
<reference evidence="2" key="1">
    <citation type="submission" date="2022-03" db="EMBL/GenBank/DDBJ databases">
        <authorList>
            <person name="Tunstrom K."/>
        </authorList>
    </citation>
    <scope>NUCLEOTIDE SEQUENCE</scope>
</reference>